<keyword evidence="2" id="KW-0040">ANK repeat</keyword>
<feature type="compositionally biased region" description="Low complexity" evidence="5">
    <location>
        <begin position="208"/>
        <end position="231"/>
    </location>
</feature>
<feature type="region of interest" description="Disordered" evidence="5">
    <location>
        <begin position="755"/>
        <end position="805"/>
    </location>
</feature>
<feature type="region of interest" description="Disordered" evidence="5">
    <location>
        <begin position="254"/>
        <end position="376"/>
    </location>
</feature>
<dbReference type="Gene3D" id="3.30.1370.10">
    <property type="entry name" value="K Homology domain, type 1"/>
    <property type="match status" value="1"/>
</dbReference>
<keyword evidence="1" id="KW-0677">Repeat</keyword>
<feature type="region of interest" description="Disordered" evidence="5">
    <location>
        <begin position="848"/>
        <end position="878"/>
    </location>
</feature>
<evidence type="ECO:0000259" key="6">
    <source>
        <dbReference type="SMART" id="SM00322"/>
    </source>
</evidence>
<reference evidence="7" key="1">
    <citation type="submission" date="2019-11" db="UniProtKB">
        <authorList>
            <consortium name="WormBaseParasite"/>
        </authorList>
    </citation>
    <scope>IDENTIFICATION</scope>
</reference>
<feature type="compositionally biased region" description="Polar residues" evidence="5">
    <location>
        <begin position="725"/>
        <end position="738"/>
    </location>
</feature>
<feature type="region of interest" description="Disordered" evidence="5">
    <location>
        <begin position="691"/>
        <end position="741"/>
    </location>
</feature>
<dbReference type="PANTHER" id="PTHR23206">
    <property type="entry name" value="MASK PROTEIN"/>
    <property type="match status" value="1"/>
</dbReference>
<feature type="compositionally biased region" description="Gly residues" evidence="5">
    <location>
        <begin position="1175"/>
        <end position="1184"/>
    </location>
</feature>
<feature type="compositionally biased region" description="Polar residues" evidence="5">
    <location>
        <begin position="419"/>
        <end position="442"/>
    </location>
</feature>
<feature type="compositionally biased region" description="Low complexity" evidence="5">
    <location>
        <begin position="1290"/>
        <end position="1300"/>
    </location>
</feature>
<feature type="compositionally biased region" description="Low complexity" evidence="5">
    <location>
        <begin position="339"/>
        <end position="348"/>
    </location>
</feature>
<organism evidence="7">
    <name type="scientific">Mesocestoides corti</name>
    <name type="common">Flatworm</name>
    <dbReference type="NCBI Taxonomy" id="53468"/>
    <lineage>
        <taxon>Eukaryota</taxon>
        <taxon>Metazoa</taxon>
        <taxon>Spiralia</taxon>
        <taxon>Lophotrochozoa</taxon>
        <taxon>Platyhelminthes</taxon>
        <taxon>Cestoda</taxon>
        <taxon>Eucestoda</taxon>
        <taxon>Cyclophyllidea</taxon>
        <taxon>Mesocestoididae</taxon>
        <taxon>Mesocestoides</taxon>
    </lineage>
</organism>
<dbReference type="PANTHER" id="PTHR23206:SF8">
    <property type="entry name" value="ANKYRIN REPEAT AND KH DOMAIN-CONTAINING 1"/>
    <property type="match status" value="1"/>
</dbReference>
<feature type="compositionally biased region" description="Gly residues" evidence="5">
    <location>
        <begin position="1338"/>
        <end position="1347"/>
    </location>
</feature>
<feature type="compositionally biased region" description="Low complexity" evidence="5">
    <location>
        <begin position="355"/>
        <end position="366"/>
    </location>
</feature>
<feature type="domain" description="K Homology" evidence="6">
    <location>
        <begin position="443"/>
        <end position="514"/>
    </location>
</feature>
<evidence type="ECO:0000256" key="1">
    <source>
        <dbReference type="ARBA" id="ARBA00022737"/>
    </source>
</evidence>
<evidence type="ECO:0000313" key="7">
    <source>
        <dbReference type="WBParaSite" id="MCU_003079-RC"/>
    </source>
</evidence>
<feature type="compositionally biased region" description="Low complexity" evidence="5">
    <location>
        <begin position="260"/>
        <end position="279"/>
    </location>
</feature>
<dbReference type="GO" id="GO:0045087">
    <property type="term" value="P:innate immune response"/>
    <property type="evidence" value="ECO:0007669"/>
    <property type="project" value="TreeGrafter"/>
</dbReference>
<evidence type="ECO:0000256" key="3">
    <source>
        <dbReference type="ARBA" id="ARBA00023054"/>
    </source>
</evidence>
<dbReference type="SUPFAM" id="SSF54791">
    <property type="entry name" value="Eukaryotic type KH-domain (KH-domain type I)"/>
    <property type="match status" value="1"/>
</dbReference>
<keyword evidence="3" id="KW-0175">Coiled coil</keyword>
<feature type="compositionally biased region" description="Basic and acidic residues" evidence="5">
    <location>
        <begin position="185"/>
        <end position="194"/>
    </location>
</feature>
<feature type="region of interest" description="Disordered" evidence="5">
    <location>
        <begin position="635"/>
        <end position="659"/>
    </location>
</feature>
<evidence type="ECO:0000256" key="2">
    <source>
        <dbReference type="ARBA" id="ARBA00023043"/>
    </source>
</evidence>
<feature type="region of interest" description="Disordered" evidence="5">
    <location>
        <begin position="1113"/>
        <end position="1185"/>
    </location>
</feature>
<feature type="compositionally biased region" description="Low complexity" evidence="5">
    <location>
        <begin position="1350"/>
        <end position="1377"/>
    </location>
</feature>
<evidence type="ECO:0000256" key="5">
    <source>
        <dbReference type="SAM" id="MobiDB-lite"/>
    </source>
</evidence>
<dbReference type="SMART" id="SM00322">
    <property type="entry name" value="KH"/>
    <property type="match status" value="1"/>
</dbReference>
<feature type="compositionally biased region" description="Low complexity" evidence="5">
    <location>
        <begin position="406"/>
        <end position="418"/>
    </location>
</feature>
<evidence type="ECO:0000256" key="4">
    <source>
        <dbReference type="PROSITE-ProRule" id="PRU00117"/>
    </source>
</evidence>
<feature type="compositionally biased region" description="Pro residues" evidence="5">
    <location>
        <begin position="1307"/>
        <end position="1320"/>
    </location>
</feature>
<dbReference type="InterPro" id="IPR004088">
    <property type="entry name" value="KH_dom_type_1"/>
</dbReference>
<dbReference type="GO" id="GO:0005737">
    <property type="term" value="C:cytoplasm"/>
    <property type="evidence" value="ECO:0007669"/>
    <property type="project" value="TreeGrafter"/>
</dbReference>
<name>A0A5K3ETZ3_MESCO</name>
<feature type="compositionally biased region" description="Low complexity" evidence="5">
    <location>
        <begin position="694"/>
        <end position="714"/>
    </location>
</feature>
<dbReference type="PROSITE" id="PS50084">
    <property type="entry name" value="KH_TYPE_1"/>
    <property type="match status" value="1"/>
</dbReference>
<feature type="region of interest" description="Disordered" evidence="5">
    <location>
        <begin position="1201"/>
        <end position="1260"/>
    </location>
</feature>
<dbReference type="InterPro" id="IPR051631">
    <property type="entry name" value="Ankyrin-KH/SAM_domain"/>
</dbReference>
<feature type="compositionally biased region" description="Polar residues" evidence="5">
    <location>
        <begin position="763"/>
        <end position="778"/>
    </location>
</feature>
<feature type="compositionally biased region" description="Basic residues" evidence="5">
    <location>
        <begin position="321"/>
        <end position="333"/>
    </location>
</feature>
<feature type="region of interest" description="Disordered" evidence="5">
    <location>
        <begin position="539"/>
        <end position="575"/>
    </location>
</feature>
<feature type="compositionally biased region" description="Polar residues" evidence="5">
    <location>
        <begin position="1164"/>
        <end position="1174"/>
    </location>
</feature>
<feature type="compositionally biased region" description="Polar residues" evidence="5">
    <location>
        <begin position="1214"/>
        <end position="1227"/>
    </location>
</feature>
<feature type="compositionally biased region" description="Basic residues" evidence="5">
    <location>
        <begin position="195"/>
        <end position="205"/>
    </location>
</feature>
<feature type="compositionally biased region" description="Low complexity" evidence="5">
    <location>
        <begin position="1201"/>
        <end position="1213"/>
    </location>
</feature>
<feature type="region of interest" description="Disordered" evidence="5">
    <location>
        <begin position="405"/>
        <end position="446"/>
    </location>
</feature>
<protein>
    <submittedName>
        <fullName evidence="7">ANK_REP_REGION domain-containing protein</fullName>
    </submittedName>
</protein>
<feature type="region of interest" description="Disordered" evidence="5">
    <location>
        <begin position="182"/>
        <end position="241"/>
    </location>
</feature>
<sequence length="1377" mass="142385">MINFFRLDWCFRRSAVAFLPYLLFRSFPRTNGTSPDTLTLRSSVEGSRTRTRLFSTPHEVTMLTHRLSAATAKKPPSDYLYPPPNLVQSKLDALPPILPNPEDVCVDGIDPSQNLGMLLGIDPIPSSISPPLLSVPLRNVDFDELAERCQQCRKIISAAKEKQEGEARKNADVLLEQIEQEEEERANKEAMQARKRERKRNKRKAKQESAALAAAAAEAAKVKTTTTVTSGGVDGSADESVVSKKAISKTADAHSAAKLASNESPDPSSTSSDQPAAAPVKKKGKHQSLAQVEPQTKPDSEREAELAKSLQSAQVTESKREKHRTKKQAQRTSKRTEVANAAPAAGAASPSRETAAMASPPASVASCDPPASFDCEAAYWDPTPFEHSPDAGSVGNNSEWLVVQPASSNRSHRSAAANQSDAPSSSATTDWKTTGPSGSGSSAKRKVALSVSKHDIGKIIGQGGAVVSALRNMSGIQIDIESARGDEVTERMVYLRGPADTVQRTYQIIQDLLSGALAGNEVIAKSKSSKLSQSLGFPAPFSTSSSVSTRTGSTTSRRTAGNGTASKIPSLQSLPTPQPLMAKLATPLTLKASTSNNSNVAKIGATSNSWVGTRAPIQKGNFASVAAAGVFPTTQAKDTKKGKSTAPVAAPSTSQPPLGTPVSLLAVTIAALTSTSTNNSVFSTAPVTILDDQSFPPLSTSTTSFTPTVSTSKPPDSPPRKMSLPTPQSEEQPVSTSLGPLPTAIVEKPQAQTPVEPLVGGSSVETPLPQAQKSTPVSRTPVAPIGSSRPFARAPGSERSANRHAGAAAATTAFITPVITSLTDSAGGSAVTPTKRVSVSSAFGNESLFSTPSEAPTSINSAPSQPQASTQPTDSLDSLFATSQHPTLQHQPPSSQFDSASSHGMWSDFSANGTDSAFGGGGSYDYTAPTPNYAHLLQNTMSMRNFDSTSSTIDDQPLTPLFPSHLQSSYRLSQQTGNNPKLNGAPPSEAYAAAFSAAAAVAGHGNAFPQRDFSLFNGLANGGTTPAPSAAASAAASGNTTSSAYLPSRLNPVHQQLVQSQNLHTKSQQAYMHHHQSFGLGLSSSQQPVDQSCYLGGSGQPYPGGGPSNYGFPSVAMATGGGGGSPAVQQPPHPQPTPIGAERRRCHQASVASSSVVPSSSASMATVGTNQSPFSGGGGGGGGQSAVAAAAANQALMALLMQQQQQQQQQSNQDPSGSNASWSTPLHHQSPHPAFWSQNVGGGLGVSGGPSHQQQQQQSLMASTAAAVAALANLCPWPNQSAPGGGGGASANPAGLNNGGTNWMMPPAFPPSQPNFPPQIRPQQQQQQQMTSLSGANTSGGGGGGVGCNPSATSMPPSSSAGDEQQQQALLQPSSSQ</sequence>
<dbReference type="Pfam" id="PF00013">
    <property type="entry name" value="KH_1"/>
    <property type="match status" value="1"/>
</dbReference>
<keyword evidence="4" id="KW-0694">RNA-binding</keyword>
<dbReference type="GO" id="GO:0003723">
    <property type="term" value="F:RNA binding"/>
    <property type="evidence" value="ECO:0007669"/>
    <property type="project" value="UniProtKB-UniRule"/>
</dbReference>
<dbReference type="InterPro" id="IPR036612">
    <property type="entry name" value="KH_dom_type_1_sf"/>
</dbReference>
<feature type="compositionally biased region" description="Low complexity" evidence="5">
    <location>
        <begin position="542"/>
        <end position="575"/>
    </location>
</feature>
<proteinExistence type="predicted"/>
<feature type="compositionally biased region" description="Basic and acidic residues" evidence="5">
    <location>
        <begin position="296"/>
        <end position="306"/>
    </location>
</feature>
<dbReference type="WBParaSite" id="MCU_003079-RC">
    <property type="protein sequence ID" value="MCU_003079-RC"/>
    <property type="gene ID" value="MCU_003079"/>
</dbReference>
<dbReference type="InterPro" id="IPR004087">
    <property type="entry name" value="KH_dom"/>
</dbReference>
<accession>A0A5K3ETZ3</accession>
<feature type="compositionally biased region" description="Low complexity" evidence="5">
    <location>
        <begin position="1149"/>
        <end position="1163"/>
    </location>
</feature>
<feature type="region of interest" description="Disordered" evidence="5">
    <location>
        <begin position="1282"/>
        <end position="1377"/>
    </location>
</feature>